<sequence>MGEIKPLELLNVLRKIEKRGALEKMRKVRQRCSEVFRYAIATGRAEYNKPSSRWRM</sequence>
<dbReference type="Gene3D" id="1.10.150.130">
    <property type="match status" value="1"/>
</dbReference>
<dbReference type="InterPro" id="IPR010998">
    <property type="entry name" value="Integrase_recombinase_N"/>
</dbReference>
<dbReference type="PATRIC" id="fig|913241.3.peg.375"/>
<feature type="domain" description="Phage integrase central" evidence="2">
    <location>
        <begin position="2"/>
        <end position="55"/>
    </location>
</feature>
<name>G5LJK2_SALET</name>
<dbReference type="AlphaFoldDB" id="G5LJK2"/>
<dbReference type="Pfam" id="PF22022">
    <property type="entry name" value="Phage_int_M"/>
    <property type="match status" value="1"/>
</dbReference>
<gene>
    <name evidence="3" type="ORF">LTSEALA_0482</name>
</gene>
<dbReference type="InterPro" id="IPR011010">
    <property type="entry name" value="DNA_brk_join_enz"/>
</dbReference>
<dbReference type="Proteomes" id="UP000004642">
    <property type="component" value="Unassembled WGS sequence"/>
</dbReference>
<accession>G5LJK2</accession>
<reference evidence="3 4" key="1">
    <citation type="journal article" date="2011" name="BMC Genomics">
        <title>Genome sequencing reveals diversification of virulence factor content and possible host adaptation in distinct subpopulations of Salmonella enterica.</title>
        <authorList>
            <person name="den Bakker H.C."/>
            <person name="Moreno Switt A.I."/>
            <person name="Govoni G."/>
            <person name="Cummings C.A."/>
            <person name="Ranieri M.L."/>
            <person name="Degoricija L."/>
            <person name="Hoelzer K."/>
            <person name="Rodriguez-Rivera L.D."/>
            <person name="Brown S."/>
            <person name="Bolchacova E."/>
            <person name="Furtado M.R."/>
            <person name="Wiedmann M."/>
        </authorList>
    </citation>
    <scope>NUCLEOTIDE SEQUENCE [LARGE SCALE GENOMIC DNA]</scope>
    <source>
        <strain evidence="3 4">R6-377</strain>
    </source>
</reference>
<evidence type="ECO:0000259" key="2">
    <source>
        <dbReference type="Pfam" id="PF22022"/>
    </source>
</evidence>
<proteinExistence type="predicted"/>
<comment type="caution">
    <text evidence="3">The sequence shown here is derived from an EMBL/GenBank/DDBJ whole genome shotgun (WGS) entry which is preliminary data.</text>
</comment>
<dbReference type="SUPFAM" id="SSF56349">
    <property type="entry name" value="DNA breaking-rejoining enzymes"/>
    <property type="match status" value="1"/>
</dbReference>
<evidence type="ECO:0000313" key="4">
    <source>
        <dbReference type="Proteomes" id="UP000004642"/>
    </source>
</evidence>
<keyword evidence="1" id="KW-0238">DNA-binding</keyword>
<organism evidence="3 4">
    <name type="scientific">Salmonella enterica subsp. enterica serovar Alachua str. R6-377</name>
    <dbReference type="NCBI Taxonomy" id="913241"/>
    <lineage>
        <taxon>Bacteria</taxon>
        <taxon>Pseudomonadati</taxon>
        <taxon>Pseudomonadota</taxon>
        <taxon>Gammaproteobacteria</taxon>
        <taxon>Enterobacterales</taxon>
        <taxon>Enterobacteriaceae</taxon>
        <taxon>Salmonella</taxon>
    </lineage>
</organism>
<evidence type="ECO:0000313" key="3">
    <source>
        <dbReference type="EMBL" id="EHC45213.1"/>
    </source>
</evidence>
<evidence type="ECO:0000256" key="1">
    <source>
        <dbReference type="ARBA" id="ARBA00023125"/>
    </source>
</evidence>
<dbReference type="GO" id="GO:0003677">
    <property type="term" value="F:DNA binding"/>
    <property type="evidence" value="ECO:0007669"/>
    <property type="project" value="UniProtKB-KW"/>
</dbReference>
<protein>
    <submittedName>
        <fullName evidence="3">Phage integrase</fullName>
    </submittedName>
</protein>
<dbReference type="EMBL" id="AFCJ01000209">
    <property type="protein sequence ID" value="EHC45213.1"/>
    <property type="molecule type" value="Genomic_DNA"/>
</dbReference>
<dbReference type="InterPro" id="IPR053876">
    <property type="entry name" value="Phage_int_M"/>
</dbReference>